<proteinExistence type="predicted"/>
<evidence type="ECO:0000256" key="1">
    <source>
        <dbReference type="SAM" id="MobiDB-lite"/>
    </source>
</evidence>
<evidence type="ECO:0000313" key="2">
    <source>
        <dbReference type="EMBL" id="SBN37753.1"/>
    </source>
</evidence>
<feature type="region of interest" description="Disordered" evidence="1">
    <location>
        <begin position="1"/>
        <end position="58"/>
    </location>
</feature>
<gene>
    <name evidence="2" type="ORF">PFR_JS10_110</name>
</gene>
<feature type="compositionally biased region" description="Pro residues" evidence="1">
    <location>
        <begin position="1"/>
        <end position="14"/>
    </location>
</feature>
<protein>
    <submittedName>
        <fullName evidence="2">Uncharacterized protein</fullName>
    </submittedName>
</protein>
<sequence length="210" mass="22434">MWCAPLPTPGPAPDTAPARHAQSFGNSGHRQVADDDPDQTPPQAGAGDLGPRRRRSGGVVTPHVRALLAAVAAHGEHQRGRAPPERLVRQLPAHRVTGHALAAAPPAPVVRLHDPARQHGPVRLEQLAGDLQTEAVEAGEGSQVRAREGSVRHVEVFRTGCVRTPIIGRPRPSPRHRRAAPGRTTATPSSVKSPSRALRVAARCRLRRHP</sequence>
<reference evidence="2" key="1">
    <citation type="submission" date="2016-05" db="EMBL/GenBank/DDBJ databases">
        <authorList>
            <person name="Lavstsen T."/>
            <person name="Jespersen J.S."/>
        </authorList>
    </citation>
    <scope>NUCLEOTIDE SEQUENCE</scope>
    <source>
        <strain evidence="2">PFRJS10</strain>
    </source>
</reference>
<feature type="compositionally biased region" description="Polar residues" evidence="1">
    <location>
        <begin position="184"/>
        <end position="193"/>
    </location>
</feature>
<organism evidence="2">
    <name type="scientific">Propionibacterium freudenreichii</name>
    <dbReference type="NCBI Taxonomy" id="1744"/>
    <lineage>
        <taxon>Bacteria</taxon>
        <taxon>Bacillati</taxon>
        <taxon>Actinomycetota</taxon>
        <taxon>Actinomycetes</taxon>
        <taxon>Propionibacteriales</taxon>
        <taxon>Propionibacteriaceae</taxon>
        <taxon>Propionibacterium</taxon>
    </lineage>
</organism>
<feature type="region of interest" description="Disordered" evidence="1">
    <location>
        <begin position="165"/>
        <end position="198"/>
    </location>
</feature>
<dbReference type="EMBL" id="LT576035">
    <property type="protein sequence ID" value="SBN37753.1"/>
    <property type="molecule type" value="Genomic_DNA"/>
</dbReference>
<accession>A0A2C7YUB2</accession>
<name>A0A2C7YUB2_9ACTN</name>
<dbReference type="AlphaFoldDB" id="A0A2C7YUB2"/>